<dbReference type="SUPFAM" id="SSF54593">
    <property type="entry name" value="Glyoxalase/Bleomycin resistance protein/Dihydroxybiphenyl dioxygenase"/>
    <property type="match status" value="1"/>
</dbReference>
<keyword evidence="3" id="KW-1185">Reference proteome</keyword>
<gene>
    <name evidence="2" type="primary">phnB</name>
    <name evidence="2" type="ORF">SGRAN_0751</name>
</gene>
<reference evidence="2 3" key="1">
    <citation type="journal article" date="2016" name="BMC Genomics">
        <title>Genomic analysis of the nitrate-respiring Sphingopyxis granuli (formerly Sphingomonas macrogoltabida) strain TFA.</title>
        <authorList>
            <person name="Garcia-Romero I."/>
            <person name="Perez-Pulido A.J."/>
            <person name="Gonzalez-Flores Y.E."/>
            <person name="Reyes-Ramirez F."/>
            <person name="Santero E."/>
            <person name="Floriano B."/>
        </authorList>
    </citation>
    <scope>NUCLEOTIDE SEQUENCE [LARGE SCALE GENOMIC DNA]</scope>
    <source>
        <strain evidence="2 3">TFA</strain>
    </source>
</reference>
<evidence type="ECO:0000313" key="2">
    <source>
        <dbReference type="EMBL" id="AMG73146.1"/>
    </source>
</evidence>
<dbReference type="PANTHER" id="PTHR34109">
    <property type="entry name" value="BNAUNNG04460D PROTEIN-RELATED"/>
    <property type="match status" value="1"/>
</dbReference>
<dbReference type="PROSITE" id="PS51819">
    <property type="entry name" value="VOC"/>
    <property type="match status" value="1"/>
</dbReference>
<proteinExistence type="predicted"/>
<dbReference type="AlphaFoldDB" id="A0AA86L1T6"/>
<evidence type="ECO:0000259" key="1">
    <source>
        <dbReference type="PROSITE" id="PS51819"/>
    </source>
</evidence>
<feature type="domain" description="VOC" evidence="1">
    <location>
        <begin position="13"/>
        <end position="135"/>
    </location>
</feature>
<dbReference type="Proteomes" id="UP000058599">
    <property type="component" value="Chromosome"/>
</dbReference>
<organism evidence="2 3">
    <name type="scientific">Sphingopyxis granuli</name>
    <dbReference type="NCBI Taxonomy" id="267128"/>
    <lineage>
        <taxon>Bacteria</taxon>
        <taxon>Pseudomonadati</taxon>
        <taxon>Pseudomonadota</taxon>
        <taxon>Alphaproteobacteria</taxon>
        <taxon>Sphingomonadales</taxon>
        <taxon>Sphingomonadaceae</taxon>
        <taxon>Sphingopyxis</taxon>
    </lineage>
</organism>
<dbReference type="Gene3D" id="3.30.720.120">
    <property type="match status" value="1"/>
</dbReference>
<dbReference type="InterPro" id="IPR004360">
    <property type="entry name" value="Glyas_Fos-R_dOase_dom"/>
</dbReference>
<dbReference type="KEGG" id="sgi:SGRAN_0751"/>
<name>A0AA86L1T6_9SPHN</name>
<dbReference type="RefSeq" id="WP_067180683.1">
    <property type="nucleotide sequence ID" value="NZ_CP012199.1"/>
</dbReference>
<dbReference type="PANTHER" id="PTHR34109:SF1">
    <property type="entry name" value="VOC DOMAIN-CONTAINING PROTEIN"/>
    <property type="match status" value="1"/>
</dbReference>
<sequence length="141" mass="15262">MTIPANQAPTGGLTPHLTIRDRRAVEAITFYTAAFGASEVVRVPADDGVRLMHAHLHLNGASLMIHDDFPEYTGGPAPAPASVVLHLQVDDTDIWYDRAVAAGAESVMAPENMFWGDRYAQVRDPFGHLWSLGTPLQGEEG</sequence>
<dbReference type="InterPro" id="IPR029068">
    <property type="entry name" value="Glyas_Bleomycin-R_OHBP_Dase"/>
</dbReference>
<accession>A0AA86L1T6</accession>
<evidence type="ECO:0000313" key="3">
    <source>
        <dbReference type="Proteomes" id="UP000058599"/>
    </source>
</evidence>
<dbReference type="Gene3D" id="3.30.720.110">
    <property type="match status" value="1"/>
</dbReference>
<dbReference type="EMBL" id="CP012199">
    <property type="protein sequence ID" value="AMG73146.1"/>
    <property type="molecule type" value="Genomic_DNA"/>
</dbReference>
<protein>
    <submittedName>
        <fullName evidence="2">Glyoxalase/bleomycin resistance protein/dioxygenase</fullName>
    </submittedName>
</protein>
<dbReference type="Pfam" id="PF00903">
    <property type="entry name" value="Glyoxalase"/>
    <property type="match status" value="1"/>
</dbReference>
<dbReference type="CDD" id="cd07246">
    <property type="entry name" value="VOC_like"/>
    <property type="match status" value="1"/>
</dbReference>
<dbReference type="InterPro" id="IPR037523">
    <property type="entry name" value="VOC_core"/>
</dbReference>